<comment type="caution">
    <text evidence="1">The sequence shown here is derived from an EMBL/GenBank/DDBJ whole genome shotgun (WGS) entry which is preliminary data.</text>
</comment>
<reference evidence="1 2" key="1">
    <citation type="submission" date="2016-10" db="EMBL/GenBank/DDBJ databases">
        <title>Comparative genome analysis of multiple Pseudomonas spp. focuses on biocontrol and plant growth promoting traits.</title>
        <authorList>
            <person name="Tao X.-Y."/>
            <person name="Taylor C.G."/>
        </authorList>
    </citation>
    <scope>NUCLEOTIDE SEQUENCE [LARGE SCALE GENOMIC DNA]</scope>
    <source>
        <strain evidence="1 2">Wood3</strain>
    </source>
</reference>
<organism evidence="1 2">
    <name type="scientific">Pseudomonas brassicacearum</name>
    <dbReference type="NCBI Taxonomy" id="930166"/>
    <lineage>
        <taxon>Bacteria</taxon>
        <taxon>Pseudomonadati</taxon>
        <taxon>Pseudomonadota</taxon>
        <taxon>Gammaproteobacteria</taxon>
        <taxon>Pseudomonadales</taxon>
        <taxon>Pseudomonadaceae</taxon>
        <taxon>Pseudomonas</taxon>
    </lineage>
</organism>
<evidence type="ECO:0000313" key="1">
    <source>
        <dbReference type="EMBL" id="ROM84837.1"/>
    </source>
</evidence>
<protein>
    <submittedName>
        <fullName evidence="1">Uncharacterized protein</fullName>
    </submittedName>
</protein>
<dbReference type="EMBL" id="MOBC01000005">
    <property type="protein sequence ID" value="ROM84837.1"/>
    <property type="molecule type" value="Genomic_DNA"/>
</dbReference>
<proteinExistence type="predicted"/>
<dbReference type="Proteomes" id="UP000284049">
    <property type="component" value="Unassembled WGS sequence"/>
</dbReference>
<sequence>MSNNTRIWDQVETTDPEVTKKFTGAGGFKGTAIRPTYLMHRATELFGPCGEGWGWTVLEDRFDEGAPLQAPTKEWPEAPMIRAKVHTVKVELWYTGKEGQKCTIQQYGHTPFVYLQQGKILTDWDTAKKSLTDGIGKCLQALGFAADIYLGMFDDPTYVDTITEVFALEKAEDKDAEILRQKQERLEWLNSAVETMGKAVTAHELKMLNVKYIREATRRNEPTFIARITRAFEERKAALEPGKENAA</sequence>
<dbReference type="RefSeq" id="WP_123578693.1">
    <property type="nucleotide sequence ID" value="NZ_MOBC01000005.1"/>
</dbReference>
<gene>
    <name evidence="1" type="ORF">BK652_09650</name>
</gene>
<evidence type="ECO:0000313" key="2">
    <source>
        <dbReference type="Proteomes" id="UP000284049"/>
    </source>
</evidence>
<dbReference type="AlphaFoldDB" id="A0A423GDB7"/>
<name>A0A423GDB7_9PSED</name>
<accession>A0A423GDB7</accession>